<dbReference type="InterPro" id="IPR011049">
    <property type="entry name" value="Serralysin-like_metalloprot_C"/>
</dbReference>
<dbReference type="PANTHER" id="PTHR38340:SF1">
    <property type="entry name" value="S-LAYER PROTEIN"/>
    <property type="match status" value="1"/>
</dbReference>
<evidence type="ECO:0000313" key="4">
    <source>
        <dbReference type="Proteomes" id="UP001196565"/>
    </source>
</evidence>
<name>A0ABS7A5H0_9PROT</name>
<dbReference type="EMBL" id="JAHYBZ010000002">
    <property type="protein sequence ID" value="MBW6397544.1"/>
    <property type="molecule type" value="Genomic_DNA"/>
</dbReference>
<keyword evidence="2" id="KW-0964">Secreted</keyword>
<dbReference type="Pfam" id="PF00353">
    <property type="entry name" value="HemolysinCabind"/>
    <property type="match status" value="5"/>
</dbReference>
<dbReference type="Gene3D" id="2.150.10.10">
    <property type="entry name" value="Serralysin-like metalloprotease, C-terminal"/>
    <property type="match status" value="6"/>
</dbReference>
<evidence type="ECO:0000313" key="3">
    <source>
        <dbReference type="EMBL" id="MBW6397544.1"/>
    </source>
</evidence>
<evidence type="ECO:0000256" key="1">
    <source>
        <dbReference type="ARBA" id="ARBA00004613"/>
    </source>
</evidence>
<comment type="subcellular location">
    <subcellularLocation>
        <location evidence="1">Secreted</location>
    </subcellularLocation>
</comment>
<comment type="caution">
    <text evidence="3">The sequence shown here is derived from an EMBL/GenBank/DDBJ whole genome shotgun (WGS) entry which is preliminary data.</text>
</comment>
<dbReference type="InterPro" id="IPR050557">
    <property type="entry name" value="RTX_toxin/Mannuronan_C5-epim"/>
</dbReference>
<dbReference type="PANTHER" id="PTHR38340">
    <property type="entry name" value="S-LAYER PROTEIN"/>
    <property type="match status" value="1"/>
</dbReference>
<reference evidence="3 4" key="1">
    <citation type="submission" date="2021-07" db="EMBL/GenBank/DDBJ databases">
        <authorList>
            <person name="So Y."/>
        </authorList>
    </citation>
    <scope>NUCLEOTIDE SEQUENCE [LARGE SCALE GENOMIC DNA]</scope>
    <source>
        <strain evidence="3 4">HJA6</strain>
    </source>
</reference>
<proteinExistence type="predicted"/>
<dbReference type="PRINTS" id="PR00313">
    <property type="entry name" value="CABNDNGRPT"/>
</dbReference>
<organism evidence="3 4">
    <name type="scientific">Roseomonas alba</name>
    <dbReference type="NCBI Taxonomy" id="2846776"/>
    <lineage>
        <taxon>Bacteria</taxon>
        <taxon>Pseudomonadati</taxon>
        <taxon>Pseudomonadota</taxon>
        <taxon>Alphaproteobacteria</taxon>
        <taxon>Acetobacterales</taxon>
        <taxon>Roseomonadaceae</taxon>
        <taxon>Roseomonas</taxon>
    </lineage>
</organism>
<dbReference type="InterPro" id="IPR018511">
    <property type="entry name" value="Hemolysin-typ_Ca-bd_CS"/>
</dbReference>
<dbReference type="RefSeq" id="WP_219762148.1">
    <property type="nucleotide sequence ID" value="NZ_JAHYBZ010000002.1"/>
</dbReference>
<dbReference type="Proteomes" id="UP001196565">
    <property type="component" value="Unassembled WGS sequence"/>
</dbReference>
<accession>A0ABS7A5H0</accession>
<evidence type="ECO:0000256" key="2">
    <source>
        <dbReference type="ARBA" id="ARBA00022525"/>
    </source>
</evidence>
<keyword evidence="4" id="KW-1185">Reference proteome</keyword>
<dbReference type="SUPFAM" id="SSF51120">
    <property type="entry name" value="beta-Roll"/>
    <property type="match status" value="5"/>
</dbReference>
<protein>
    <submittedName>
        <fullName evidence="3">Calcium-binding protein</fullName>
    </submittedName>
</protein>
<dbReference type="PROSITE" id="PS00330">
    <property type="entry name" value="HEMOLYSIN_CALCIUM"/>
    <property type="match status" value="7"/>
</dbReference>
<gene>
    <name evidence="3" type="ORF">KPL78_06785</name>
</gene>
<sequence length="1280" mass="131014">MSDSSSTSSNTIVGFSLQNVSATSNASQYLRFNQYFVQGAVPEGTALGARIGSQTVPVQLDVTGRYEDGSIKSAIVTLAAPTIGGGATVNGTLVSLATPSATTPVATTAALAHGYDLAVNLDISGVGARQIDAAHELAAAAAGGTLEILREGPLATEVRFDVPIARALRLTFDVVTYADGSTSTKVWFRNDSAMGSAGGAIQYNSISIVENGQTKFSQGALTQQQYQTWTQDVFDGASANPTLHVRHDVDYLEQTGAILSYDLTAPTNAAPAVPSGWTNVLGLNGVATYMPMTGGRPDIGPTTGVNATWLISQDPAAAKYALAQAQAAGTIPWHYYDAPKGHYLSVGDYPSLWIDGRGAVKPSQIASSDVWTTDRAHAPDMSYVAWILTGDTYHLDMLNAQASWVIASAWNDPRQNGLGIVANQQEEVRAQAWSLRAIQEAAYANPDGSYEKAYFSRIADNNWSYLRALTTELSQDQNEIHGYIPGSYREALAIAPWQQDFFASTTALAAMQGNEDARAVLKWQANFLSGRFLSPDLNPYTGYNYSLTVYGSNGSSLDTWAQVASAARDAGNYATGPGDGYYATVAAMSNANIITVFSGGDDPTDHRVAADAMRAYGWLLASNSPDLRNEIQYQVAPRMADGSQIGVTEMRVVAPTTANTTQTFTGGNVFAYDRGVGRTTLIGTAGADVLIDASTGGGNRLEGRGGDDYLIGGKGTNVFVPGDGRDYALILGGAARFEVNSASTGQLEIQGFRPGTDIIALTGSISLAAILASARTDGYGGTLLSISDQRTIRLDGILPGQIVPGIFDLSAAHESVADGLANRLTGTAGNDVIDGLAGNDTLLGAAGADTLIGGLGNDQLDGGVGADSMVGGAGNDIYIVDNAADRVVESANGGTDEVRTGLSYTLPTEVEILRLTGAQAISGTGNGLANTLFGNAAANVLSGLDGNDVLRGAGGADTLLGGAGSDQLDGGVGADSMVGGAGNDIYIVDNAADRVVESANGGTDEVRTGLSYTLPTEVEILRLTGAQAISGTGNGLANTLFGNAAANVLSGLDGNDVLRGAGGADTLLGGAGSDQLDGGVGADSMVGGAGNDIYIVDNAADLVVETANGGIDEIRARISITLPSEVEKLRLIAGYAIDGTGNGFANTLIGNALANRLNGGGGNDVLIGAEGPDTLTGGAGQDAFRFRAPGDGGDVITDFVHGVDHLEFSRVGFGSAFALGAFDAAHLTQGSSAVGSGAQLVYSASGVLSFDADGAGGQAATVIATLTGAPQITAADIVIV</sequence>
<dbReference type="InterPro" id="IPR001343">
    <property type="entry name" value="Hemolysn_Ca-bd"/>
</dbReference>